<dbReference type="Proteomes" id="UP001378592">
    <property type="component" value="Unassembled WGS sequence"/>
</dbReference>
<evidence type="ECO:0000313" key="1">
    <source>
        <dbReference type="EMBL" id="KAK7869500.1"/>
    </source>
</evidence>
<organism evidence="1 2">
    <name type="scientific">Gryllus longicercus</name>
    <dbReference type="NCBI Taxonomy" id="2509291"/>
    <lineage>
        <taxon>Eukaryota</taxon>
        <taxon>Metazoa</taxon>
        <taxon>Ecdysozoa</taxon>
        <taxon>Arthropoda</taxon>
        <taxon>Hexapoda</taxon>
        <taxon>Insecta</taxon>
        <taxon>Pterygota</taxon>
        <taxon>Neoptera</taxon>
        <taxon>Polyneoptera</taxon>
        <taxon>Orthoptera</taxon>
        <taxon>Ensifera</taxon>
        <taxon>Gryllidea</taxon>
        <taxon>Grylloidea</taxon>
        <taxon>Gryllidae</taxon>
        <taxon>Gryllinae</taxon>
        <taxon>Gryllus</taxon>
    </lineage>
</organism>
<dbReference type="EMBL" id="JAZDUA010000073">
    <property type="protein sequence ID" value="KAK7869500.1"/>
    <property type="molecule type" value="Genomic_DNA"/>
</dbReference>
<comment type="caution">
    <text evidence="1">The sequence shown here is derived from an EMBL/GenBank/DDBJ whole genome shotgun (WGS) entry which is preliminary data.</text>
</comment>
<evidence type="ECO:0000313" key="2">
    <source>
        <dbReference type="Proteomes" id="UP001378592"/>
    </source>
</evidence>
<protein>
    <submittedName>
        <fullName evidence="1">Uncharacterized protein</fullName>
    </submittedName>
</protein>
<sequence>MKVSCTWDDVKSLLQDMEKSLISFTIHFPIKFLQVAAQMQTALCMQDLG</sequence>
<gene>
    <name evidence="1" type="ORF">R5R35_002277</name>
</gene>
<dbReference type="AlphaFoldDB" id="A0AAN9VQL7"/>
<accession>A0AAN9VQL7</accession>
<reference evidence="1 2" key="1">
    <citation type="submission" date="2024-03" db="EMBL/GenBank/DDBJ databases">
        <title>The genome assembly and annotation of the cricket Gryllus longicercus Weissman &amp; Gray.</title>
        <authorList>
            <person name="Szrajer S."/>
            <person name="Gray D."/>
            <person name="Ylla G."/>
        </authorList>
    </citation>
    <scope>NUCLEOTIDE SEQUENCE [LARGE SCALE GENOMIC DNA]</scope>
    <source>
        <strain evidence="1">DAG 2021-001</strain>
        <tissue evidence="1">Whole body minus gut</tissue>
    </source>
</reference>
<proteinExistence type="predicted"/>
<keyword evidence="2" id="KW-1185">Reference proteome</keyword>
<name>A0AAN9VQL7_9ORTH</name>